<evidence type="ECO:0000313" key="2">
    <source>
        <dbReference type="Proteomes" id="UP000660070"/>
    </source>
</evidence>
<proteinExistence type="predicted"/>
<reference evidence="1 2" key="1">
    <citation type="submission" date="2020-11" db="EMBL/GenBank/DDBJ databases">
        <title>Kaistella gelatinilytica sp. nov., a flavobacterium isolated from Antarctic Soil.</title>
        <authorList>
            <person name="Li J."/>
        </authorList>
    </citation>
    <scope>NUCLEOTIDE SEQUENCE [LARGE SCALE GENOMIC DNA]</scope>
    <source>
        <strain evidence="1 2">G5-32</strain>
    </source>
</reference>
<dbReference type="EMBL" id="JADPVI010000002">
    <property type="protein sequence ID" value="MBF8457243.1"/>
    <property type="molecule type" value="Genomic_DNA"/>
</dbReference>
<dbReference type="Proteomes" id="UP000660070">
    <property type="component" value="Unassembled WGS sequence"/>
</dbReference>
<name>A0ABS0FC03_9FLAO</name>
<evidence type="ECO:0000313" key="1">
    <source>
        <dbReference type="EMBL" id="MBF8457243.1"/>
    </source>
</evidence>
<dbReference type="Pfam" id="PF09357">
    <property type="entry name" value="RteC"/>
    <property type="match status" value="1"/>
</dbReference>
<keyword evidence="2" id="KW-1185">Reference proteome</keyword>
<dbReference type="RefSeq" id="WP_196079754.1">
    <property type="nucleotide sequence ID" value="NZ_JADPVI010000002.1"/>
</dbReference>
<protein>
    <submittedName>
        <fullName evidence="1">RteC domain-containing protein</fullName>
    </submittedName>
</protein>
<comment type="caution">
    <text evidence="1">The sequence shown here is derived from an EMBL/GenBank/DDBJ whole genome shotgun (WGS) entry which is preliminary data.</text>
</comment>
<sequence>MNSLQLIAKTSKLWSDLENKINELKTEKKHPLEEAQFALIATDEAIRTVKGWVIIHDFDCWENEITFFKKLKPKLIGSFIYYSKLVSFLSALPSSGDKLKRKVFENEFDHLQYFSLENKDFISYCRRNATYLDSKYFLRFKYDLDVKLSIDIHSYDDRFSSSHDHLVSQMIANDSYEKFLRAELSKLKNSHTDEERSHSNIQWSASKVALTELVVALHQTRCLNGGNKDLSETIKWFENNFEIDLGNYHKTLIEIRSRKNDKAKFLHLLTENLTNYLESFDE</sequence>
<gene>
    <name evidence="1" type="ORF">IV494_08610</name>
</gene>
<accession>A0ABS0FC03</accession>
<dbReference type="InterPro" id="IPR018534">
    <property type="entry name" value="Tet_reg_excision_RteC"/>
</dbReference>
<organism evidence="1 2">
    <name type="scientific">Kaistella gelatinilytica</name>
    <dbReference type="NCBI Taxonomy" id="2787636"/>
    <lineage>
        <taxon>Bacteria</taxon>
        <taxon>Pseudomonadati</taxon>
        <taxon>Bacteroidota</taxon>
        <taxon>Flavobacteriia</taxon>
        <taxon>Flavobacteriales</taxon>
        <taxon>Weeksellaceae</taxon>
        <taxon>Chryseobacterium group</taxon>
        <taxon>Kaistella</taxon>
    </lineage>
</organism>